<dbReference type="Pfam" id="PF01693">
    <property type="entry name" value="Cauli_VI"/>
    <property type="match status" value="1"/>
</dbReference>
<dbReference type="InterPro" id="IPR037056">
    <property type="entry name" value="RNase_H1_N_sf"/>
</dbReference>
<accession>A0AA39Q1U3</accession>
<proteinExistence type="predicted"/>
<comment type="caution">
    <text evidence="3">The sequence shown here is derived from an EMBL/GenBank/DDBJ whole genome shotgun (WGS) entry which is preliminary data.</text>
</comment>
<dbReference type="EMBL" id="JAUEPU010000021">
    <property type="protein sequence ID" value="KAK0494244.1"/>
    <property type="molecule type" value="Genomic_DNA"/>
</dbReference>
<dbReference type="SUPFAM" id="SSF55658">
    <property type="entry name" value="L9 N-domain-like"/>
    <property type="match status" value="1"/>
</dbReference>
<feature type="region of interest" description="Disordered" evidence="1">
    <location>
        <begin position="71"/>
        <end position="116"/>
    </location>
</feature>
<protein>
    <recommendedName>
        <fullName evidence="2">Ribonuclease H1 N-terminal domain-containing protein</fullName>
    </recommendedName>
</protein>
<dbReference type="InterPro" id="IPR011320">
    <property type="entry name" value="RNase_H1_N"/>
</dbReference>
<evidence type="ECO:0000256" key="1">
    <source>
        <dbReference type="SAM" id="MobiDB-lite"/>
    </source>
</evidence>
<gene>
    <name evidence="3" type="ORF">EDD18DRAFT_1355585</name>
</gene>
<evidence type="ECO:0000313" key="4">
    <source>
        <dbReference type="Proteomes" id="UP001175228"/>
    </source>
</evidence>
<reference evidence="3" key="1">
    <citation type="submission" date="2023-06" db="EMBL/GenBank/DDBJ databases">
        <authorList>
            <consortium name="Lawrence Berkeley National Laboratory"/>
            <person name="Ahrendt S."/>
            <person name="Sahu N."/>
            <person name="Indic B."/>
            <person name="Wong-Bajracharya J."/>
            <person name="Merenyi Z."/>
            <person name="Ke H.-M."/>
            <person name="Monk M."/>
            <person name="Kocsube S."/>
            <person name="Drula E."/>
            <person name="Lipzen A."/>
            <person name="Balint B."/>
            <person name="Henrissat B."/>
            <person name="Andreopoulos B."/>
            <person name="Martin F.M."/>
            <person name="Harder C.B."/>
            <person name="Rigling D."/>
            <person name="Ford K.L."/>
            <person name="Foster G.D."/>
            <person name="Pangilinan J."/>
            <person name="Papanicolaou A."/>
            <person name="Barry K."/>
            <person name="LaButti K."/>
            <person name="Viragh M."/>
            <person name="Koriabine M."/>
            <person name="Yan M."/>
            <person name="Riley R."/>
            <person name="Champramary S."/>
            <person name="Plett K.L."/>
            <person name="Tsai I.J."/>
            <person name="Slot J."/>
            <person name="Sipos G."/>
            <person name="Plett J."/>
            <person name="Nagy L.G."/>
            <person name="Grigoriev I.V."/>
        </authorList>
    </citation>
    <scope>NUCLEOTIDE SEQUENCE</scope>
    <source>
        <strain evidence="3">HWK02</strain>
    </source>
</reference>
<dbReference type="Proteomes" id="UP001175228">
    <property type="component" value="Unassembled WGS sequence"/>
</dbReference>
<name>A0AA39Q1U3_9AGAR</name>
<evidence type="ECO:0000259" key="2">
    <source>
        <dbReference type="Pfam" id="PF01693"/>
    </source>
</evidence>
<sequence>MTSFTPDQLATALAALGINGNSGSSIQDAHNNRSSAAAAGLLHSFYCFNCAFPNVVPPNVIPTLFAVPKHQNNPTPAQQTSSSPPPATSTAVNAPSDGPPATTVNISPAGPANASHNIAPVQNTQSVVTAPVAGPSFQATVRPDGPWYAITKGHAVRVYRGWTNITHLVTGIGKACYFRYPTQAAALAAFNEAVQAGAVEIL</sequence>
<feature type="compositionally biased region" description="Low complexity" evidence="1">
    <location>
        <begin position="73"/>
        <end position="96"/>
    </location>
</feature>
<evidence type="ECO:0000313" key="3">
    <source>
        <dbReference type="EMBL" id="KAK0494244.1"/>
    </source>
</evidence>
<feature type="domain" description="Ribonuclease H1 N-terminal" evidence="2">
    <location>
        <begin position="146"/>
        <end position="188"/>
    </location>
</feature>
<keyword evidence="4" id="KW-1185">Reference proteome</keyword>
<organism evidence="3 4">
    <name type="scientific">Armillaria luteobubalina</name>
    <dbReference type="NCBI Taxonomy" id="153913"/>
    <lineage>
        <taxon>Eukaryota</taxon>
        <taxon>Fungi</taxon>
        <taxon>Dikarya</taxon>
        <taxon>Basidiomycota</taxon>
        <taxon>Agaricomycotina</taxon>
        <taxon>Agaricomycetes</taxon>
        <taxon>Agaricomycetidae</taxon>
        <taxon>Agaricales</taxon>
        <taxon>Marasmiineae</taxon>
        <taxon>Physalacriaceae</taxon>
        <taxon>Armillaria</taxon>
    </lineage>
</organism>
<dbReference type="Gene3D" id="3.40.970.10">
    <property type="entry name" value="Ribonuclease H1, N-terminal domain"/>
    <property type="match status" value="1"/>
</dbReference>
<dbReference type="InterPro" id="IPR009027">
    <property type="entry name" value="Ribosomal_bL9/RNase_H1_N"/>
</dbReference>
<dbReference type="AlphaFoldDB" id="A0AA39Q1U3"/>